<protein>
    <recommendedName>
        <fullName evidence="10">Peptide hydrolase</fullName>
        <ecNumber evidence="10">3.4.-.-</ecNumber>
    </recommendedName>
</protein>
<dbReference type="EC" id="3.4.-.-" evidence="10"/>
<proteinExistence type="inferred from homology"/>
<dbReference type="GeneID" id="28989583"/>
<dbReference type="GO" id="GO:0006508">
    <property type="term" value="P:proteolysis"/>
    <property type="evidence" value="ECO:0007669"/>
    <property type="project" value="UniProtKB-KW"/>
</dbReference>
<keyword evidence="6 10" id="KW-0479">Metal-binding</keyword>
<evidence type="ECO:0000256" key="10">
    <source>
        <dbReference type="RuleBase" id="RU361240"/>
    </source>
</evidence>
<keyword evidence="4" id="KW-0964">Secreted</keyword>
<dbReference type="GO" id="GO:0016603">
    <property type="term" value="F:glutaminyl-peptide cyclotransferase activity"/>
    <property type="evidence" value="ECO:0007669"/>
    <property type="project" value="UniProtKB-EC"/>
</dbReference>
<dbReference type="AlphaFoldDB" id="A0A162ZET7"/>
<dbReference type="EMBL" id="KV441004">
    <property type="protein sequence ID" value="OAD66271.1"/>
    <property type="molecule type" value="Genomic_DNA"/>
</dbReference>
<dbReference type="GO" id="GO:0008270">
    <property type="term" value="F:zinc ion binding"/>
    <property type="evidence" value="ECO:0007669"/>
    <property type="project" value="TreeGrafter"/>
</dbReference>
<keyword evidence="9" id="KW-0012">Acyltransferase</keyword>
<dbReference type="InterPro" id="IPR040234">
    <property type="entry name" value="QC/QCL"/>
</dbReference>
<sequence length="316" mass="35730">MSVPNRFSVNGELLKPLLVPRVAGSVGNQQVREYIVQHFRALDNWTIELDSFVDQTPFGQKPFVNIVVTKNTARVARRKLVMAAHYDSKYFEQFEFIGATDSAVPCAILMDIATTLDKQLSQSYETDDTTLQIIFFDGEEAFVSWTAEDSVYGARHLAQNWENSVEMTGSSGNNRWIKGNTRLGAIDMLILLDLLGTPNPIFADFYRSSSWAFKQLVVLEERLGNLGLFESHSKDNQELKPMFNPDSVFTFTSRPPLDDHLPFIHRGVSILHIIPTVFPSVWHNPMDNADCVDPATVEKFAILFRSFVAEYLGLLD</sequence>
<dbReference type="GO" id="GO:0008233">
    <property type="term" value="F:peptidase activity"/>
    <property type="evidence" value="ECO:0007669"/>
    <property type="project" value="UniProtKB-KW"/>
</dbReference>
<evidence type="ECO:0000259" key="11">
    <source>
        <dbReference type="Pfam" id="PF04389"/>
    </source>
</evidence>
<dbReference type="RefSeq" id="XP_018284311.1">
    <property type="nucleotide sequence ID" value="XM_018428677.1"/>
</dbReference>
<comment type="similarity">
    <text evidence="10">Belongs to the peptidase M28 family.</text>
</comment>
<dbReference type="CDD" id="cd03880">
    <property type="entry name" value="M28_QC_like"/>
    <property type="match status" value="1"/>
</dbReference>
<dbReference type="InParanoid" id="A0A162ZET7"/>
<evidence type="ECO:0000256" key="1">
    <source>
        <dbReference type="ARBA" id="ARBA00000001"/>
    </source>
</evidence>
<keyword evidence="10" id="KW-0378">Hydrolase</keyword>
<keyword evidence="7 10" id="KW-0862">Zinc</keyword>
<evidence type="ECO:0000313" key="13">
    <source>
        <dbReference type="Proteomes" id="UP000077315"/>
    </source>
</evidence>
<keyword evidence="8" id="KW-1015">Disulfide bond</keyword>
<dbReference type="Gene3D" id="3.40.630.10">
    <property type="entry name" value="Zn peptidases"/>
    <property type="match status" value="1"/>
</dbReference>
<feature type="domain" description="Peptidase M28" evidence="11">
    <location>
        <begin position="65"/>
        <end position="307"/>
    </location>
</feature>
<name>A0A162ZET7_PHYB8</name>
<dbReference type="PANTHER" id="PTHR12283:SF6">
    <property type="entry name" value="GLUTAMINYL-PEPTIDE CYCLOTRANSFERASE-RELATED"/>
    <property type="match status" value="1"/>
</dbReference>
<dbReference type="PANTHER" id="PTHR12283">
    <property type="entry name" value="GLUTAMINYL-PEPTIDE CYCLOTRANSFERASE"/>
    <property type="match status" value="1"/>
</dbReference>
<keyword evidence="10" id="KW-0645">Protease</keyword>
<comment type="subcellular location">
    <subcellularLocation>
        <location evidence="2">Secreted</location>
    </subcellularLocation>
</comment>
<evidence type="ECO:0000256" key="2">
    <source>
        <dbReference type="ARBA" id="ARBA00004613"/>
    </source>
</evidence>
<dbReference type="Proteomes" id="UP000077315">
    <property type="component" value="Unassembled WGS sequence"/>
</dbReference>
<gene>
    <name evidence="12" type="ORF">PHYBLDRAFT_119306</name>
</gene>
<dbReference type="SUPFAM" id="SSF53187">
    <property type="entry name" value="Zn-dependent exopeptidases"/>
    <property type="match status" value="1"/>
</dbReference>
<comment type="similarity">
    <text evidence="3">Belongs to the glutaminyl-peptide cyclotransferase family.</text>
</comment>
<dbReference type="FunFam" id="3.40.630.10:FF:000029">
    <property type="entry name" value="Glutaminyl-peptide cyclotransferase"/>
    <property type="match status" value="1"/>
</dbReference>
<dbReference type="VEuPathDB" id="FungiDB:PHYBLDRAFT_119306"/>
<dbReference type="InterPro" id="IPR037457">
    <property type="entry name" value="M28_QC"/>
</dbReference>
<evidence type="ECO:0000256" key="4">
    <source>
        <dbReference type="ARBA" id="ARBA00022525"/>
    </source>
</evidence>
<dbReference type="InterPro" id="IPR007484">
    <property type="entry name" value="Peptidase_M28"/>
</dbReference>
<organism evidence="12 13">
    <name type="scientific">Phycomyces blakesleeanus (strain ATCC 8743b / DSM 1359 / FGSC 10004 / NBRC 33097 / NRRL 1555)</name>
    <dbReference type="NCBI Taxonomy" id="763407"/>
    <lineage>
        <taxon>Eukaryota</taxon>
        <taxon>Fungi</taxon>
        <taxon>Fungi incertae sedis</taxon>
        <taxon>Mucoromycota</taxon>
        <taxon>Mucoromycotina</taxon>
        <taxon>Mucoromycetes</taxon>
        <taxon>Mucorales</taxon>
        <taxon>Phycomycetaceae</taxon>
        <taxon>Phycomyces</taxon>
    </lineage>
</organism>
<evidence type="ECO:0000256" key="5">
    <source>
        <dbReference type="ARBA" id="ARBA00022679"/>
    </source>
</evidence>
<evidence type="ECO:0000256" key="7">
    <source>
        <dbReference type="ARBA" id="ARBA00022833"/>
    </source>
</evidence>
<evidence type="ECO:0000256" key="3">
    <source>
        <dbReference type="ARBA" id="ARBA00006014"/>
    </source>
</evidence>
<evidence type="ECO:0000256" key="8">
    <source>
        <dbReference type="ARBA" id="ARBA00023157"/>
    </source>
</evidence>
<dbReference type="GO" id="GO:0005576">
    <property type="term" value="C:extracellular region"/>
    <property type="evidence" value="ECO:0007669"/>
    <property type="project" value="UniProtKB-SubCell"/>
</dbReference>
<reference evidence="13" key="1">
    <citation type="submission" date="2015-06" db="EMBL/GenBank/DDBJ databases">
        <title>Expansion of signal transduction pathways in fungi by whole-genome duplication.</title>
        <authorList>
            <consortium name="DOE Joint Genome Institute"/>
            <person name="Corrochano L.M."/>
            <person name="Kuo A."/>
            <person name="Marcet-Houben M."/>
            <person name="Polaino S."/>
            <person name="Salamov A."/>
            <person name="Villalobos J.M."/>
            <person name="Alvarez M.I."/>
            <person name="Avalos J."/>
            <person name="Benito E.P."/>
            <person name="Benoit I."/>
            <person name="Burger G."/>
            <person name="Camino L.P."/>
            <person name="Canovas D."/>
            <person name="Cerda-Olmedo E."/>
            <person name="Cheng J.-F."/>
            <person name="Dominguez A."/>
            <person name="Elias M."/>
            <person name="Eslava A.P."/>
            <person name="Glaser F."/>
            <person name="Grimwood J."/>
            <person name="Gutierrez G."/>
            <person name="Heitman J."/>
            <person name="Henrissat B."/>
            <person name="Iturriaga E.A."/>
            <person name="Lang B.F."/>
            <person name="Lavin J.L."/>
            <person name="Lee S."/>
            <person name="Li W."/>
            <person name="Lindquist E."/>
            <person name="Lopez-Garcia S."/>
            <person name="Luque E.M."/>
            <person name="Marcos A.T."/>
            <person name="Martin J."/>
            <person name="McCluskey K."/>
            <person name="Medina H.R."/>
            <person name="Miralles-Duran A."/>
            <person name="Miyazaki A."/>
            <person name="Munoz-Torres E."/>
            <person name="Oguiza J.A."/>
            <person name="Ohm R."/>
            <person name="Olmedo M."/>
            <person name="Orejas M."/>
            <person name="Ortiz-Castellanos L."/>
            <person name="Pisabarro A.G."/>
            <person name="Rodriguez-Romero J."/>
            <person name="Ruiz-Herrera J."/>
            <person name="Ruiz-Vazquez R."/>
            <person name="Sanz C."/>
            <person name="Schackwitz W."/>
            <person name="Schmutz J."/>
            <person name="Shahriari M."/>
            <person name="Shelest E."/>
            <person name="Silva-Franco F."/>
            <person name="Soanes D."/>
            <person name="Syed K."/>
            <person name="Tagua V.G."/>
            <person name="Talbot N.J."/>
            <person name="Thon M."/>
            <person name="De vries R.P."/>
            <person name="Wiebenga A."/>
            <person name="Yadav J.S."/>
            <person name="Braun E.L."/>
            <person name="Baker S."/>
            <person name="Garre V."/>
            <person name="Horwitz B."/>
            <person name="Torres-Martinez S."/>
            <person name="Idnurm A."/>
            <person name="Herrera-Estrella A."/>
            <person name="Gabaldon T."/>
            <person name="Grigoriev I.V."/>
        </authorList>
    </citation>
    <scope>NUCLEOTIDE SEQUENCE [LARGE SCALE GENOMIC DNA]</scope>
    <source>
        <strain evidence="13">NRRL 1555(-)</strain>
    </source>
</reference>
<dbReference type="Pfam" id="PF04389">
    <property type="entry name" value="Peptidase_M28"/>
    <property type="match status" value="1"/>
</dbReference>
<accession>A0A162ZET7</accession>
<comment type="catalytic activity">
    <reaction evidence="1">
        <text>N-terminal L-glutaminyl-[peptide] = N-terminal 5-oxo-L-prolyl-[peptide] + NH4(+)</text>
        <dbReference type="Rhea" id="RHEA:23652"/>
        <dbReference type="Rhea" id="RHEA-COMP:11736"/>
        <dbReference type="Rhea" id="RHEA-COMP:11846"/>
        <dbReference type="ChEBI" id="CHEBI:28938"/>
        <dbReference type="ChEBI" id="CHEBI:64722"/>
        <dbReference type="ChEBI" id="CHEBI:87215"/>
        <dbReference type="EC" id="2.3.2.5"/>
    </reaction>
</comment>
<evidence type="ECO:0000313" key="12">
    <source>
        <dbReference type="EMBL" id="OAD66271.1"/>
    </source>
</evidence>
<keyword evidence="5" id="KW-0808">Transferase</keyword>
<dbReference type="OrthoDB" id="3907302at2759"/>
<keyword evidence="13" id="KW-1185">Reference proteome</keyword>
<evidence type="ECO:0000256" key="9">
    <source>
        <dbReference type="ARBA" id="ARBA00023315"/>
    </source>
</evidence>
<evidence type="ECO:0000256" key="6">
    <source>
        <dbReference type="ARBA" id="ARBA00022723"/>
    </source>
</evidence>